<feature type="compositionally biased region" description="Low complexity" evidence="2">
    <location>
        <begin position="76"/>
        <end position="94"/>
    </location>
</feature>
<evidence type="ECO:0000259" key="3">
    <source>
        <dbReference type="PROSITE" id="PS50011"/>
    </source>
</evidence>
<evidence type="ECO:0000313" key="4">
    <source>
        <dbReference type="EMBL" id="CAK0784611.1"/>
    </source>
</evidence>
<dbReference type="PANTHER" id="PTHR44329:SF214">
    <property type="entry name" value="PROTEIN KINASE DOMAIN-CONTAINING PROTEIN"/>
    <property type="match status" value="1"/>
</dbReference>
<dbReference type="Gene3D" id="1.10.510.10">
    <property type="entry name" value="Transferase(Phosphotransferase) domain 1"/>
    <property type="match status" value="1"/>
</dbReference>
<feature type="region of interest" description="Disordered" evidence="2">
    <location>
        <begin position="1"/>
        <end position="107"/>
    </location>
</feature>
<dbReference type="InterPro" id="IPR011009">
    <property type="entry name" value="Kinase-like_dom_sf"/>
</dbReference>
<gene>
    <name evidence="4" type="ORF">CVIRNUC_007815</name>
</gene>
<reference evidence="4 5" key="1">
    <citation type="submission" date="2023-10" db="EMBL/GenBank/DDBJ databases">
        <authorList>
            <person name="Maclean D."/>
            <person name="Macfadyen A."/>
        </authorList>
    </citation>
    <scope>NUCLEOTIDE SEQUENCE [LARGE SCALE GENOMIC DNA]</scope>
</reference>
<dbReference type="InterPro" id="IPR003018">
    <property type="entry name" value="GAF"/>
</dbReference>
<dbReference type="AlphaFoldDB" id="A0AAV1ID08"/>
<evidence type="ECO:0000256" key="2">
    <source>
        <dbReference type="SAM" id="MobiDB-lite"/>
    </source>
</evidence>
<evidence type="ECO:0000256" key="1">
    <source>
        <dbReference type="ARBA" id="ARBA00023170"/>
    </source>
</evidence>
<dbReference type="GO" id="GO:0004674">
    <property type="term" value="F:protein serine/threonine kinase activity"/>
    <property type="evidence" value="ECO:0007669"/>
    <property type="project" value="TreeGrafter"/>
</dbReference>
<feature type="compositionally biased region" description="Basic and acidic residues" evidence="2">
    <location>
        <begin position="22"/>
        <end position="33"/>
    </location>
</feature>
<dbReference type="EMBL" id="CAUYUE010000010">
    <property type="protein sequence ID" value="CAK0784611.1"/>
    <property type="molecule type" value="Genomic_DNA"/>
</dbReference>
<name>A0AAV1ID08_9CHLO</name>
<dbReference type="PROSITE" id="PS50011">
    <property type="entry name" value="PROTEIN_KINASE_DOM"/>
    <property type="match status" value="1"/>
</dbReference>
<dbReference type="InterPro" id="IPR001245">
    <property type="entry name" value="Ser-Thr/Tyr_kinase_cat_dom"/>
</dbReference>
<dbReference type="Gene3D" id="3.30.450.40">
    <property type="match status" value="1"/>
</dbReference>
<evidence type="ECO:0000313" key="5">
    <source>
        <dbReference type="Proteomes" id="UP001314263"/>
    </source>
</evidence>
<dbReference type="PANTHER" id="PTHR44329">
    <property type="entry name" value="SERINE/THREONINE-PROTEIN KINASE TNNI3K-RELATED"/>
    <property type="match status" value="1"/>
</dbReference>
<dbReference type="Gene3D" id="3.30.200.20">
    <property type="entry name" value="Phosphorylase Kinase, domain 1"/>
    <property type="match status" value="1"/>
</dbReference>
<keyword evidence="5" id="KW-1185">Reference proteome</keyword>
<dbReference type="GO" id="GO:0005524">
    <property type="term" value="F:ATP binding"/>
    <property type="evidence" value="ECO:0007669"/>
    <property type="project" value="InterPro"/>
</dbReference>
<dbReference type="InterPro" id="IPR029016">
    <property type="entry name" value="GAF-like_dom_sf"/>
</dbReference>
<dbReference type="SUPFAM" id="SSF55781">
    <property type="entry name" value="GAF domain-like"/>
    <property type="match status" value="1"/>
</dbReference>
<keyword evidence="1" id="KW-0675">Receptor</keyword>
<sequence length="775" mass="84147">MGSALGCVRVQGQEKSASPEPSVRREPFQKVEGSEAVGDAAKGEHAVLHGSEAHEGPEPEQQQSPSGAVAQAKLGSAHSSRSSASQASSRRAGAVLRSTSSRDLDDTVREWQQPHPWLEKGPPASPCEQERLSTLYSIAPGGQLENLQHPKFGPLLDLACKIFCTDNAAVSLMDATAMYVLEGRGAVAGGARIEDAWAAGTFCCWSTVASMPSVLTVEDALLDARFQGSSFVTGEAGIRFYIGAPLIASNGHRLGMLCVYDTKPRKVDANTAQIVCNLAELAVRELESNWAVQLRQHRVKTALRCLDCYQQGFLFLDLAHPDSWLILYASPEAVEQTGLPAGVLDCFAFWVVFECESSDQDALQAWLQAVEQDEGFVISGLRRRRNEERSTSDAVWDVEFRPAAKETLSGTDCAMVGIPADLPALVSQKRLYMAQLKQKPEVLAKGTPTAATPAAMTKNRKKDAAVEKRDCGRPTNIPFAGCEVGQLISEDGPRRFYRGLYHGQSVVLKVIDTSQLDIKGGDDLALTSRVTTRLKHPCIVRTLAHCVTAAPSSRPWDSAGSAPSKSSNRDACWMLLEFCDKGTLQDAILRGSFLEGKMLGAPVDVKAVLSAALEVAMGMAYLHGRDLIHGNLNGDSVWLQSGCTPQGFHCKVGCFALSRSAILARLEAASYAPVSHFPPELLKDQIITKAADAYAFGILLWELYTCSRAWANLTHVQVAQAVFMNCKLQWPAGTPPKLRRLASACMAYDPEDRPMFSECVEQLHDMWAMYDRCGD</sequence>
<dbReference type="Pfam" id="PF01590">
    <property type="entry name" value="GAF"/>
    <property type="match status" value="1"/>
</dbReference>
<dbReference type="InterPro" id="IPR051681">
    <property type="entry name" value="Ser/Thr_Kinases-Pseudokinases"/>
</dbReference>
<feature type="domain" description="Protein kinase" evidence="3">
    <location>
        <begin position="482"/>
        <end position="767"/>
    </location>
</feature>
<comment type="caution">
    <text evidence="4">The sequence shown here is derived from an EMBL/GenBank/DDBJ whole genome shotgun (WGS) entry which is preliminary data.</text>
</comment>
<organism evidence="4 5">
    <name type="scientific">Coccomyxa viridis</name>
    <dbReference type="NCBI Taxonomy" id="1274662"/>
    <lineage>
        <taxon>Eukaryota</taxon>
        <taxon>Viridiplantae</taxon>
        <taxon>Chlorophyta</taxon>
        <taxon>core chlorophytes</taxon>
        <taxon>Trebouxiophyceae</taxon>
        <taxon>Trebouxiophyceae incertae sedis</taxon>
        <taxon>Coccomyxaceae</taxon>
        <taxon>Coccomyxa</taxon>
    </lineage>
</organism>
<accession>A0AAV1ID08</accession>
<feature type="compositionally biased region" description="Basic and acidic residues" evidence="2">
    <location>
        <begin position="41"/>
        <end position="57"/>
    </location>
</feature>
<dbReference type="InterPro" id="IPR000719">
    <property type="entry name" value="Prot_kinase_dom"/>
</dbReference>
<dbReference type="SUPFAM" id="SSF56112">
    <property type="entry name" value="Protein kinase-like (PK-like)"/>
    <property type="match status" value="1"/>
</dbReference>
<dbReference type="Pfam" id="PF07714">
    <property type="entry name" value="PK_Tyr_Ser-Thr"/>
    <property type="match status" value="1"/>
</dbReference>
<proteinExistence type="predicted"/>
<protein>
    <recommendedName>
        <fullName evidence="3">Protein kinase domain-containing protein</fullName>
    </recommendedName>
</protein>
<dbReference type="Proteomes" id="UP001314263">
    <property type="component" value="Unassembled WGS sequence"/>
</dbReference>